<feature type="non-terminal residue" evidence="2">
    <location>
        <position position="77"/>
    </location>
</feature>
<dbReference type="Gene3D" id="2.20.140.10">
    <property type="entry name" value="WGR domain"/>
    <property type="match status" value="1"/>
</dbReference>
<reference evidence="2 3" key="1">
    <citation type="submission" date="2019-10" db="EMBL/GenBank/DDBJ databases">
        <title>Taxonomy of Antarctic Massilia spp.: description of Massilia rubra sp. nov., Massilia aquatica sp. nov., Massilia mucilaginosa sp. nov., Massilia frigida sp. nov. isolated from streams, lakes and regoliths.</title>
        <authorList>
            <person name="Holochova P."/>
            <person name="Sedlacek I."/>
            <person name="Kralova S."/>
            <person name="Maslanova I."/>
            <person name="Busse H.-J."/>
            <person name="Stankova E."/>
            <person name="Vrbovska V."/>
            <person name="Kovarovic V."/>
            <person name="Bartak M."/>
            <person name="Svec P."/>
            <person name="Pantucek R."/>
        </authorList>
    </citation>
    <scope>NUCLEOTIDE SEQUENCE [LARGE SCALE GENOMIC DNA]</scope>
    <source>
        <strain evidence="2 3">CCM 8695</strain>
    </source>
</reference>
<accession>A0ABX0NKU4</accession>
<dbReference type="SUPFAM" id="SSF142921">
    <property type="entry name" value="WGR domain-like"/>
    <property type="match status" value="1"/>
</dbReference>
<dbReference type="Pfam" id="PF05406">
    <property type="entry name" value="WGR"/>
    <property type="match status" value="1"/>
</dbReference>
<protein>
    <submittedName>
        <fullName evidence="2">WGR domain-containing protein</fullName>
    </submittedName>
</protein>
<evidence type="ECO:0000313" key="2">
    <source>
        <dbReference type="EMBL" id="NHZ84237.1"/>
    </source>
</evidence>
<comment type="caution">
    <text evidence="2">The sequence shown here is derived from an EMBL/GenBank/DDBJ whole genome shotgun (WGS) entry which is preliminary data.</text>
</comment>
<dbReference type="CDD" id="cd07996">
    <property type="entry name" value="WGR_MMR_like"/>
    <property type="match status" value="1"/>
</dbReference>
<dbReference type="InterPro" id="IPR036930">
    <property type="entry name" value="WGR_dom_sf"/>
</dbReference>
<dbReference type="EMBL" id="WHJG01000211">
    <property type="protein sequence ID" value="NHZ84237.1"/>
    <property type="molecule type" value="Genomic_DNA"/>
</dbReference>
<sequence>MKRFEFNDGSSSKFWEIEQDGCDVHVRYGKIGTAGQAQTKSHADAAKAGAAMEKLVREKTGKGYAEAGAGTPVASAQ</sequence>
<dbReference type="InterPro" id="IPR050458">
    <property type="entry name" value="LolB"/>
</dbReference>
<dbReference type="RefSeq" id="WP_167094644.1">
    <property type="nucleotide sequence ID" value="NZ_WHJG01000211.1"/>
</dbReference>
<dbReference type="InterPro" id="IPR049809">
    <property type="entry name" value="YehF/YfeS-like_WGR"/>
</dbReference>
<evidence type="ECO:0000313" key="3">
    <source>
        <dbReference type="Proteomes" id="UP000621455"/>
    </source>
</evidence>
<dbReference type="PANTHER" id="PTHR30634">
    <property type="entry name" value="OUTER MEMBRANE LOLAB LIPOPROTEIN INSERTION APPARATUS"/>
    <property type="match status" value="1"/>
</dbReference>
<dbReference type="Proteomes" id="UP000621455">
    <property type="component" value="Unassembled WGS sequence"/>
</dbReference>
<dbReference type="InterPro" id="IPR008893">
    <property type="entry name" value="WGR_domain"/>
</dbReference>
<dbReference type="SMART" id="SM00773">
    <property type="entry name" value="WGR"/>
    <property type="match status" value="1"/>
</dbReference>
<evidence type="ECO:0000259" key="1">
    <source>
        <dbReference type="PROSITE" id="PS51977"/>
    </source>
</evidence>
<name>A0ABX0NKU4_9BURK</name>
<gene>
    <name evidence="2" type="ORF">F2P44_34145</name>
</gene>
<organism evidence="2 3">
    <name type="scientific">Massilia frigida</name>
    <dbReference type="NCBI Taxonomy" id="2609281"/>
    <lineage>
        <taxon>Bacteria</taxon>
        <taxon>Pseudomonadati</taxon>
        <taxon>Pseudomonadota</taxon>
        <taxon>Betaproteobacteria</taxon>
        <taxon>Burkholderiales</taxon>
        <taxon>Oxalobacteraceae</taxon>
        <taxon>Telluria group</taxon>
        <taxon>Massilia</taxon>
    </lineage>
</organism>
<proteinExistence type="predicted"/>
<keyword evidence="3" id="KW-1185">Reference proteome</keyword>
<dbReference type="PROSITE" id="PS51977">
    <property type="entry name" value="WGR"/>
    <property type="match status" value="1"/>
</dbReference>
<feature type="domain" description="WGR" evidence="1">
    <location>
        <begin position="1"/>
        <end position="77"/>
    </location>
</feature>
<dbReference type="PANTHER" id="PTHR30634:SF13">
    <property type="entry name" value="PROTEIN YEHF"/>
    <property type="match status" value="1"/>
</dbReference>